<organism evidence="1 2">
    <name type="scientific">Nephila pilipes</name>
    <name type="common">Giant wood spider</name>
    <name type="synonym">Nephila maculata</name>
    <dbReference type="NCBI Taxonomy" id="299642"/>
    <lineage>
        <taxon>Eukaryota</taxon>
        <taxon>Metazoa</taxon>
        <taxon>Ecdysozoa</taxon>
        <taxon>Arthropoda</taxon>
        <taxon>Chelicerata</taxon>
        <taxon>Arachnida</taxon>
        <taxon>Araneae</taxon>
        <taxon>Araneomorphae</taxon>
        <taxon>Entelegynae</taxon>
        <taxon>Araneoidea</taxon>
        <taxon>Nephilidae</taxon>
        <taxon>Nephila</taxon>
    </lineage>
</organism>
<dbReference type="EMBL" id="BMAW01001739">
    <property type="protein sequence ID" value="GFS75260.1"/>
    <property type="molecule type" value="Genomic_DNA"/>
</dbReference>
<name>A0A8X6MS91_NEPPI</name>
<protein>
    <submittedName>
        <fullName evidence="1">Uncharacterized protein</fullName>
    </submittedName>
</protein>
<reference evidence="1" key="1">
    <citation type="submission" date="2020-08" db="EMBL/GenBank/DDBJ databases">
        <title>Multicomponent nature underlies the extraordinary mechanical properties of spider dragline silk.</title>
        <authorList>
            <person name="Kono N."/>
            <person name="Nakamura H."/>
            <person name="Mori M."/>
            <person name="Yoshida Y."/>
            <person name="Ohtoshi R."/>
            <person name="Malay A.D."/>
            <person name="Moran D.A.P."/>
            <person name="Tomita M."/>
            <person name="Numata K."/>
            <person name="Arakawa K."/>
        </authorList>
    </citation>
    <scope>NUCLEOTIDE SEQUENCE</scope>
</reference>
<accession>A0A8X6MS91</accession>
<dbReference type="Proteomes" id="UP000887013">
    <property type="component" value="Unassembled WGS sequence"/>
</dbReference>
<evidence type="ECO:0000313" key="2">
    <source>
        <dbReference type="Proteomes" id="UP000887013"/>
    </source>
</evidence>
<proteinExistence type="predicted"/>
<evidence type="ECO:0000313" key="1">
    <source>
        <dbReference type="EMBL" id="GFS75260.1"/>
    </source>
</evidence>
<sequence length="93" mass="10586">MLCPVYGITSQLSFQAAISSYILKQVSLQFTNECVEFIKYETRAWFVQIPNLSIEGMEMNHVQDTQVRGELAGIVSEYKLEKTKSADVSMKIM</sequence>
<dbReference type="AlphaFoldDB" id="A0A8X6MS91"/>
<gene>
    <name evidence="1" type="ORF">NPIL_163481</name>
</gene>
<keyword evidence="2" id="KW-1185">Reference proteome</keyword>
<comment type="caution">
    <text evidence="1">The sequence shown here is derived from an EMBL/GenBank/DDBJ whole genome shotgun (WGS) entry which is preliminary data.</text>
</comment>